<dbReference type="InterPro" id="IPR011990">
    <property type="entry name" value="TPR-like_helical_dom_sf"/>
</dbReference>
<gene>
    <name evidence="3" type="ORF">DB32_005899</name>
</gene>
<evidence type="ECO:0000313" key="3">
    <source>
        <dbReference type="EMBL" id="AKF08750.1"/>
    </source>
</evidence>
<dbReference type="STRING" id="927083.DB32_005899"/>
<feature type="signal peptide" evidence="2">
    <location>
        <begin position="1"/>
        <end position="20"/>
    </location>
</feature>
<feature type="transmembrane region" description="Helical" evidence="1">
    <location>
        <begin position="244"/>
        <end position="270"/>
    </location>
</feature>
<evidence type="ECO:0000256" key="1">
    <source>
        <dbReference type="SAM" id="Phobius"/>
    </source>
</evidence>
<accession>A0A0F6W6I1</accession>
<feature type="chain" id="PRO_5002511627" evidence="2">
    <location>
        <begin position="21"/>
        <end position="290"/>
    </location>
</feature>
<keyword evidence="1" id="KW-1133">Transmembrane helix</keyword>
<dbReference type="SUPFAM" id="SSF48452">
    <property type="entry name" value="TPR-like"/>
    <property type="match status" value="1"/>
</dbReference>
<dbReference type="OrthoDB" id="2083458at2"/>
<feature type="transmembrane region" description="Helical" evidence="1">
    <location>
        <begin position="197"/>
        <end position="223"/>
    </location>
</feature>
<name>A0A0F6W6I1_9BACT</name>
<dbReference type="KEGG" id="samy:DB32_005899"/>
<dbReference type="Proteomes" id="UP000034883">
    <property type="component" value="Chromosome"/>
</dbReference>
<dbReference type="AlphaFoldDB" id="A0A0F6W6I1"/>
<dbReference type="Gene3D" id="1.25.40.10">
    <property type="entry name" value="Tetratricopeptide repeat domain"/>
    <property type="match status" value="1"/>
</dbReference>
<keyword evidence="2" id="KW-0732">Signal</keyword>
<dbReference type="RefSeq" id="WP_053235857.1">
    <property type="nucleotide sequence ID" value="NZ_CP011125.1"/>
</dbReference>
<proteinExistence type="predicted"/>
<keyword evidence="1" id="KW-0812">Transmembrane</keyword>
<evidence type="ECO:0000313" key="4">
    <source>
        <dbReference type="Proteomes" id="UP000034883"/>
    </source>
</evidence>
<organism evidence="3 4">
    <name type="scientific">Sandaracinus amylolyticus</name>
    <dbReference type="NCBI Taxonomy" id="927083"/>
    <lineage>
        <taxon>Bacteria</taxon>
        <taxon>Pseudomonadati</taxon>
        <taxon>Myxococcota</taxon>
        <taxon>Polyangia</taxon>
        <taxon>Polyangiales</taxon>
        <taxon>Sandaracinaceae</taxon>
        <taxon>Sandaracinus</taxon>
    </lineage>
</organism>
<evidence type="ECO:0000256" key="2">
    <source>
        <dbReference type="SAM" id="SignalP"/>
    </source>
</evidence>
<dbReference type="EMBL" id="CP011125">
    <property type="protein sequence ID" value="AKF08750.1"/>
    <property type="molecule type" value="Genomic_DNA"/>
</dbReference>
<protein>
    <submittedName>
        <fullName evidence="3">PEGA domain protein</fullName>
    </submittedName>
</protein>
<keyword evidence="1" id="KW-0472">Membrane</keyword>
<sequence length="290" mass="30042">MRALVLALALLIALVPAAQAQDDEARRTAREAYRRGEDAFARGEHELALALFRELYERTGHDAVRYNVGVCLEQLGRAREARVEFLAVAESEAVPAETRAQALEAAARVRARLAAIEVRGAPDAAGVTIDGVRVCALPCDELIDPGAHTIALDVPDGPSERIEIAAGATRTVELVVVAREVVPHPAPIPPASSGASLGPLTVIGASLVAIGAGGVIGFGVYTMDLKSRFDAMPTQPLADEGNTMAALTNASIGVLALGGALVLIDVILVATSGPPERAVSLEGGTLRVAF</sequence>
<keyword evidence="4" id="KW-1185">Reference proteome</keyword>
<reference evidence="3 4" key="1">
    <citation type="submission" date="2015-03" db="EMBL/GenBank/DDBJ databases">
        <title>Genome assembly of Sandaracinus amylolyticus DSM 53668.</title>
        <authorList>
            <person name="Sharma G."/>
            <person name="Subramanian S."/>
        </authorList>
    </citation>
    <scope>NUCLEOTIDE SEQUENCE [LARGE SCALE GENOMIC DNA]</scope>
    <source>
        <strain evidence="3 4">DSM 53668</strain>
    </source>
</reference>